<dbReference type="EMBL" id="CAJVPA010000022">
    <property type="protein sequence ID" value="CAG8244462.1"/>
    <property type="molecule type" value="Genomic_DNA"/>
</dbReference>
<dbReference type="GO" id="GO:0016192">
    <property type="term" value="P:vesicle-mediated transport"/>
    <property type="evidence" value="ECO:0007669"/>
    <property type="project" value="InterPro"/>
</dbReference>
<dbReference type="Gene3D" id="3.90.830.10">
    <property type="entry name" value="Syntaxin Binding Protein 1, Chain A, domain 2"/>
    <property type="match status" value="1"/>
</dbReference>
<evidence type="ECO:0000313" key="5">
    <source>
        <dbReference type="Proteomes" id="UP001152646"/>
    </source>
</evidence>
<sequence length="961" mass="108284">MGSSIINIQRDIILNTIRNAGGHDWKVLVLDETSRKLVEGAVKEEEILNLNVSNVEQLEDKRPFNADMDALYILSPESYVVDCLMADFEVGRYRKSFLVWTSFLDPQQRARIDRSSMARERIAEFHVMNINFYPRESRLITFRDPWSFPVLFHPGCNNLIRQHLEDLAQKVVSLCASLGEYPVIRYYRPRSPTHEAGVMCSHLARFIQNEMDQFAQFQRDFPPQTNRPRGVLLVVDRSMDLFAPLIHEFTYQAMVHDLLPVNDGDKVTYKTVVNEGSKNEEVKEMEIGEDDKIWVDYRHMHMKDLLGKLGEDFAKFRAANPQFADDNDKQNVNTIKDMLAGLTEFQEGKNAYTLHLNMAQECMKYFQAHKLLEVSSIEQSFATGLDENYKKAKNLAAQLVQLLDDDSVVPPDRLRLLLLYIIYRGGLLGGDIRKLMAHANLPSKDGEVIANLELLGVRVEKPLKDEKPPVQPLFNRRAPPPESEELSLSRYELAVKQMLEEQIQGTLDPTSFPFTRPHTETDGALAAQEMQSQQASLRSAKPTWARTRSVDQPRQRLIVFMAGGATYGESRACYEVAASYNRDVYLATTHMLTPGLFLRQVGDLGMDRRRLNLPSERPKPTAPAHLFEREKPPSPAAPPPQKKPVSTAHLNPPAPPEALMAGMSVSSNGSGSNYSSGSGKPDKHAKPDKHEKKDKEKKEKKEKKYRFFKELPPHINGINFLTDPFFSPAGTSWDVGRVILKVTEDPSLRLDQIPIIDAVLLSHEDHPDNLDQLGRQLLDGRRVFTTVDGAKNLAPRPAVHGMKPWEEKESIIAGKKFKIVATPTQHVPGDECTGFIVTGEGFGHGRDGLPNAIYFSGDTVYIEELNSIADQYHICAAVMNLGNAHAPTTEDPNGPRMQITMGGKDGAKLFRALKADVLVPMHYESWGHFTQFGAELRQAFEEEGISDKICWLKSGEKVTVL</sequence>
<dbReference type="InterPro" id="IPR001619">
    <property type="entry name" value="Sec1-like"/>
</dbReference>
<dbReference type="InterPro" id="IPR001279">
    <property type="entry name" value="Metallo-B-lactamas"/>
</dbReference>
<dbReference type="Gene3D" id="3.40.50.1910">
    <property type="match status" value="1"/>
</dbReference>
<dbReference type="Gene3D" id="1.25.40.60">
    <property type="match status" value="1"/>
</dbReference>
<dbReference type="Pfam" id="PF12706">
    <property type="entry name" value="Lactamase_B_2"/>
    <property type="match status" value="1"/>
</dbReference>
<organism evidence="4 5">
    <name type="scientific">Penicillium salamii</name>
    <dbReference type="NCBI Taxonomy" id="1612424"/>
    <lineage>
        <taxon>Eukaryota</taxon>
        <taxon>Fungi</taxon>
        <taxon>Dikarya</taxon>
        <taxon>Ascomycota</taxon>
        <taxon>Pezizomycotina</taxon>
        <taxon>Eurotiomycetes</taxon>
        <taxon>Eurotiomycetidae</taxon>
        <taxon>Eurotiales</taxon>
        <taxon>Aspergillaceae</taxon>
        <taxon>Penicillium</taxon>
    </lineage>
</organism>
<dbReference type="InterPro" id="IPR043154">
    <property type="entry name" value="Sec-1-like_dom1"/>
</dbReference>
<dbReference type="InterPro" id="IPR036866">
    <property type="entry name" value="RibonucZ/Hydroxyglut_hydro"/>
</dbReference>
<dbReference type="SUPFAM" id="SSF56815">
    <property type="entry name" value="Sec1/munc18-like (SM) proteins"/>
    <property type="match status" value="1"/>
</dbReference>
<evidence type="ECO:0000256" key="2">
    <source>
        <dbReference type="SAM" id="MobiDB-lite"/>
    </source>
</evidence>
<protein>
    <recommendedName>
        <fullName evidence="3">Metallo-beta-lactamase domain-containing protein</fullName>
    </recommendedName>
</protein>
<comment type="caution">
    <text evidence="4">The sequence shown here is derived from an EMBL/GenBank/DDBJ whole genome shotgun (WGS) entry which is preliminary data.</text>
</comment>
<name>A0A9W4N3Q0_9EURO</name>
<evidence type="ECO:0000256" key="1">
    <source>
        <dbReference type="ARBA" id="ARBA00009884"/>
    </source>
</evidence>
<accession>A0A9W4N3Q0</accession>
<comment type="similarity">
    <text evidence="1">Belongs to the STXBP/unc-18/SEC1 family.</text>
</comment>
<dbReference type="Gene3D" id="3.40.50.2060">
    <property type="match status" value="1"/>
</dbReference>
<dbReference type="Proteomes" id="UP001152646">
    <property type="component" value="Unassembled WGS sequence"/>
</dbReference>
<feature type="compositionally biased region" description="Basic and acidic residues" evidence="2">
    <location>
        <begin position="680"/>
        <end position="699"/>
    </location>
</feature>
<dbReference type="InterPro" id="IPR043127">
    <property type="entry name" value="Sec-1-like_dom3a"/>
</dbReference>
<feature type="compositionally biased region" description="Low complexity" evidence="2">
    <location>
        <begin position="662"/>
        <end position="679"/>
    </location>
</feature>
<dbReference type="Gene3D" id="3.60.15.10">
    <property type="entry name" value="Ribonuclease Z/Hydroxyacylglutathione hydrolase-like"/>
    <property type="match status" value="1"/>
</dbReference>
<proteinExistence type="inferred from homology"/>
<evidence type="ECO:0000259" key="3">
    <source>
        <dbReference type="Pfam" id="PF12706"/>
    </source>
</evidence>
<dbReference type="Pfam" id="PF00995">
    <property type="entry name" value="Sec1"/>
    <property type="match status" value="1"/>
</dbReference>
<dbReference type="SUPFAM" id="SSF56281">
    <property type="entry name" value="Metallo-hydrolase/oxidoreductase"/>
    <property type="match status" value="1"/>
</dbReference>
<dbReference type="PANTHER" id="PTHR11679">
    <property type="entry name" value="VESICLE PROTEIN SORTING-ASSOCIATED"/>
    <property type="match status" value="1"/>
</dbReference>
<dbReference type="InterPro" id="IPR027482">
    <property type="entry name" value="Sec1-like_dom2"/>
</dbReference>
<dbReference type="FunFam" id="3.90.830.10:FF:000005">
    <property type="entry name" value="Sec1 family superfamily"/>
    <property type="match status" value="1"/>
</dbReference>
<feature type="compositionally biased region" description="Pro residues" evidence="2">
    <location>
        <begin position="633"/>
        <end position="642"/>
    </location>
</feature>
<dbReference type="InterPro" id="IPR036045">
    <property type="entry name" value="Sec1-like_sf"/>
</dbReference>
<reference evidence="4" key="1">
    <citation type="submission" date="2021-07" db="EMBL/GenBank/DDBJ databases">
        <authorList>
            <person name="Branca A.L. A."/>
        </authorList>
    </citation>
    <scope>NUCLEOTIDE SEQUENCE</scope>
</reference>
<gene>
    <name evidence="4" type="ORF">PSALAMII_LOCUS623</name>
</gene>
<feature type="region of interest" description="Disordered" evidence="2">
    <location>
        <begin position="610"/>
        <end position="705"/>
    </location>
</feature>
<dbReference type="AlphaFoldDB" id="A0A9W4N3Q0"/>
<evidence type="ECO:0000313" key="4">
    <source>
        <dbReference type="EMBL" id="CAG8244462.1"/>
    </source>
</evidence>
<feature type="domain" description="Metallo-beta-lactamase" evidence="3">
    <location>
        <begin position="719"/>
        <end position="923"/>
    </location>
</feature>
<dbReference type="OrthoDB" id="2228at2759"/>